<protein>
    <submittedName>
        <fullName evidence="2">Bifunctional non-homologous end joining protein LigD</fullName>
    </submittedName>
</protein>
<dbReference type="OrthoDB" id="9802472at2"/>
<dbReference type="EMBL" id="FQZP01000002">
    <property type="protein sequence ID" value="SHI42619.1"/>
    <property type="molecule type" value="Genomic_DNA"/>
</dbReference>
<name>A0A1M6B1L8_9FIRM</name>
<dbReference type="PANTHER" id="PTHR42705:SF2">
    <property type="entry name" value="BIFUNCTIONAL NON-HOMOLOGOUS END JOINING PROTEIN LIGD"/>
    <property type="match status" value="1"/>
</dbReference>
<dbReference type="InterPro" id="IPR052171">
    <property type="entry name" value="NHEJ_LigD"/>
</dbReference>
<dbReference type="AlphaFoldDB" id="A0A1M6B1L8"/>
<evidence type="ECO:0000313" key="2">
    <source>
        <dbReference type="EMBL" id="SHI42619.1"/>
    </source>
</evidence>
<evidence type="ECO:0000313" key="3">
    <source>
        <dbReference type="Proteomes" id="UP000324781"/>
    </source>
</evidence>
<reference evidence="2 3" key="1">
    <citation type="submission" date="2016-11" db="EMBL/GenBank/DDBJ databases">
        <authorList>
            <person name="Varghese N."/>
            <person name="Submissions S."/>
        </authorList>
    </citation>
    <scope>NUCLEOTIDE SEQUENCE [LARGE SCALE GENOMIC DNA]</scope>
    <source>
        <strain evidence="2 3">DSM 19027</strain>
    </source>
</reference>
<dbReference type="RefSeq" id="WP_149677446.1">
    <property type="nucleotide sequence ID" value="NZ_DAONMB010000113.1"/>
</dbReference>
<dbReference type="PANTHER" id="PTHR42705">
    <property type="entry name" value="BIFUNCTIONAL NON-HOMOLOGOUS END JOINING PROTEIN LIGD"/>
    <property type="match status" value="1"/>
</dbReference>
<dbReference type="Pfam" id="PF21686">
    <property type="entry name" value="LigD_Prim-Pol"/>
    <property type="match status" value="1"/>
</dbReference>
<sequence length="301" mass="34634">MPDAEIIIVEGKKIKFSNPEKPLWPEAGIRKIDYLARMMELAPYILPHSQDRLLTSIRYPHGAGGESFYQKNAPEHTPEWVNTHTWNNVSYILLDSLPTLAWLVNLAALEFHTSFNTWQRENHPTAIVFDLDPSEGQRFEDVAEVALLVKETLDSLSITSFIKTSGATGLQIYIPVGGRYDYDKARRINTFFGSYFSQKHPDKITIERMIEKRGTRVYFDYLQMWQGKTIAMVYTPRATQQATVSMPIRWEELKKGVRPEDFTLNNALERLKKEGDLFAPLLEDRSQESLDSLLAYAEKVT</sequence>
<dbReference type="CDD" id="cd04861">
    <property type="entry name" value="LigD_Pol_like"/>
    <property type="match status" value="1"/>
</dbReference>
<dbReference type="Gene3D" id="3.90.920.10">
    <property type="entry name" value="DNA primase, PRIM domain"/>
    <property type="match status" value="1"/>
</dbReference>
<evidence type="ECO:0000259" key="1">
    <source>
        <dbReference type="Pfam" id="PF21686"/>
    </source>
</evidence>
<feature type="domain" description="DNA ligase D polymerase" evidence="1">
    <location>
        <begin position="31"/>
        <end position="278"/>
    </location>
</feature>
<keyword evidence="3" id="KW-1185">Reference proteome</keyword>
<proteinExistence type="predicted"/>
<gene>
    <name evidence="2" type="ORF">SAMN05444373_100236</name>
</gene>
<dbReference type="NCBIfam" id="TIGR02778">
    <property type="entry name" value="ligD_pol"/>
    <property type="match status" value="1"/>
</dbReference>
<accession>A0A1M6B1L8</accession>
<organism evidence="2 3">
    <name type="scientific">Thermoclostridium caenicola</name>
    <dbReference type="NCBI Taxonomy" id="659425"/>
    <lineage>
        <taxon>Bacteria</taxon>
        <taxon>Bacillati</taxon>
        <taxon>Bacillota</taxon>
        <taxon>Clostridia</taxon>
        <taxon>Eubacteriales</taxon>
        <taxon>Oscillospiraceae</taxon>
        <taxon>Thermoclostridium</taxon>
    </lineage>
</organism>
<dbReference type="Proteomes" id="UP000324781">
    <property type="component" value="Unassembled WGS sequence"/>
</dbReference>
<dbReference type="InterPro" id="IPR014145">
    <property type="entry name" value="LigD_pol_dom"/>
</dbReference>